<evidence type="ECO:0000313" key="4">
    <source>
        <dbReference type="Proteomes" id="UP000325313"/>
    </source>
</evidence>
<evidence type="ECO:0000256" key="1">
    <source>
        <dbReference type="ARBA" id="ARBA00010515"/>
    </source>
</evidence>
<reference evidence="3 4" key="1">
    <citation type="submission" date="2019-05" db="EMBL/GenBank/DDBJ databases">
        <title>Emergence of the Ug99 lineage of the wheat stem rust pathogen through somatic hybridization.</title>
        <authorList>
            <person name="Li F."/>
            <person name="Upadhyaya N.M."/>
            <person name="Sperschneider J."/>
            <person name="Matny O."/>
            <person name="Nguyen-Phuc H."/>
            <person name="Mago R."/>
            <person name="Raley C."/>
            <person name="Miller M.E."/>
            <person name="Silverstein K.A.T."/>
            <person name="Henningsen E."/>
            <person name="Hirsch C.D."/>
            <person name="Visser B."/>
            <person name="Pretorius Z.A."/>
            <person name="Steffenson B.J."/>
            <person name="Schwessinger B."/>
            <person name="Dodds P.N."/>
            <person name="Figueroa M."/>
        </authorList>
    </citation>
    <scope>NUCLEOTIDE SEQUENCE [LARGE SCALE GENOMIC DNA]</scope>
    <source>
        <strain evidence="3 4">Ug99</strain>
    </source>
</reference>
<dbReference type="GO" id="GO:0016787">
    <property type="term" value="F:hydrolase activity"/>
    <property type="evidence" value="ECO:0007669"/>
    <property type="project" value="InterPro"/>
</dbReference>
<dbReference type="SUPFAM" id="SSF53474">
    <property type="entry name" value="alpha/beta-Hydrolases"/>
    <property type="match status" value="1"/>
</dbReference>
<accession>A0A5B0Q9T9</accession>
<evidence type="ECO:0000256" key="2">
    <source>
        <dbReference type="SAM" id="MobiDB-lite"/>
    </source>
</evidence>
<sequence length="286" mass="31191">MSGPILPLNGLTVSFMALPTVVGTFFKHIITPSDSDPANRNELKADEALAVARSMSQKITQYPVEDVQRLGNTFQPAPWSVRVIRVSIPASTCSSAAEYLTAAFGPDEIKNLIGGRQWWQLRGNKDGSVEGEWIAMKRDLPRSPSSRSVSRSSSKRSPSPATAPRGASHPKSPEVPAPRRKSIFGSLRASKASRQFSTAPGFHDDRLGTPVQEPTRNDEDNLNHLFSTLDHGAAPPPTTAPPNNPSSSSCEEETTRDTYEDDLDKMPCMLYIHGGAYYFGSVNTHR</sequence>
<dbReference type="PROSITE" id="PS01173">
    <property type="entry name" value="LIPASE_GDXG_HIS"/>
    <property type="match status" value="1"/>
</dbReference>
<dbReference type="Proteomes" id="UP000325313">
    <property type="component" value="Unassembled WGS sequence"/>
</dbReference>
<evidence type="ECO:0008006" key="5">
    <source>
        <dbReference type="Google" id="ProtNLM"/>
    </source>
</evidence>
<feature type="region of interest" description="Disordered" evidence="2">
    <location>
        <begin position="135"/>
        <end position="257"/>
    </location>
</feature>
<feature type="compositionally biased region" description="Pro residues" evidence="2">
    <location>
        <begin position="234"/>
        <end position="244"/>
    </location>
</feature>
<dbReference type="AlphaFoldDB" id="A0A5B0Q9T9"/>
<comment type="caution">
    <text evidence="3">The sequence shown here is derived from an EMBL/GenBank/DDBJ whole genome shotgun (WGS) entry which is preliminary data.</text>
</comment>
<name>A0A5B0Q9T9_PUCGR</name>
<organism evidence="3 4">
    <name type="scientific">Puccinia graminis f. sp. tritici</name>
    <dbReference type="NCBI Taxonomy" id="56615"/>
    <lineage>
        <taxon>Eukaryota</taxon>
        <taxon>Fungi</taxon>
        <taxon>Dikarya</taxon>
        <taxon>Basidiomycota</taxon>
        <taxon>Pucciniomycotina</taxon>
        <taxon>Pucciniomycetes</taxon>
        <taxon>Pucciniales</taxon>
        <taxon>Pucciniaceae</taxon>
        <taxon>Puccinia</taxon>
    </lineage>
</organism>
<dbReference type="InterPro" id="IPR029058">
    <property type="entry name" value="AB_hydrolase_fold"/>
</dbReference>
<evidence type="ECO:0000313" key="3">
    <source>
        <dbReference type="EMBL" id="KAA1109852.1"/>
    </source>
</evidence>
<gene>
    <name evidence="3" type="ORF">PGTUg99_035829</name>
</gene>
<protein>
    <recommendedName>
        <fullName evidence="5">Alpha/beta hydrolase fold-3 domain-containing protein</fullName>
    </recommendedName>
</protein>
<dbReference type="InterPro" id="IPR002168">
    <property type="entry name" value="Lipase_GDXG_HIS_AS"/>
</dbReference>
<feature type="compositionally biased region" description="Low complexity" evidence="2">
    <location>
        <begin position="142"/>
        <end position="160"/>
    </location>
</feature>
<comment type="similarity">
    <text evidence="1">Belongs to the 'GDXG' lipolytic enzyme family.</text>
</comment>
<proteinExistence type="inferred from homology"/>
<dbReference type="EMBL" id="VDEP01000304">
    <property type="protein sequence ID" value="KAA1109852.1"/>
    <property type="molecule type" value="Genomic_DNA"/>
</dbReference>